<dbReference type="InterPro" id="IPR009075">
    <property type="entry name" value="AcylCo_DH/oxidase_C"/>
</dbReference>
<reference evidence="10" key="2">
    <citation type="submission" date="2020-09" db="EMBL/GenBank/DDBJ databases">
        <authorList>
            <person name="Sun Q."/>
            <person name="Ohkuma M."/>
        </authorList>
    </citation>
    <scope>NUCLEOTIDE SEQUENCE</scope>
    <source>
        <strain evidence="10">JCM 13064</strain>
    </source>
</reference>
<dbReference type="InterPro" id="IPR009100">
    <property type="entry name" value="AcylCoA_DH/oxidase_NM_dom_sf"/>
</dbReference>
<evidence type="ECO:0000256" key="5">
    <source>
        <dbReference type="ARBA" id="ARBA00023002"/>
    </source>
</evidence>
<evidence type="ECO:0000259" key="8">
    <source>
        <dbReference type="Pfam" id="PF02770"/>
    </source>
</evidence>
<dbReference type="PANTHER" id="PTHR43884">
    <property type="entry name" value="ACYL-COA DEHYDROGENASE"/>
    <property type="match status" value="1"/>
</dbReference>
<dbReference type="SUPFAM" id="SSF47203">
    <property type="entry name" value="Acyl-CoA dehydrogenase C-terminal domain-like"/>
    <property type="match status" value="1"/>
</dbReference>
<dbReference type="InterPro" id="IPR037069">
    <property type="entry name" value="AcylCoA_DH/ox_N_sf"/>
</dbReference>
<dbReference type="Gene3D" id="1.10.540.10">
    <property type="entry name" value="Acyl-CoA dehydrogenase/oxidase, N-terminal domain"/>
    <property type="match status" value="1"/>
</dbReference>
<dbReference type="InterPro" id="IPR046373">
    <property type="entry name" value="Acyl-CoA_Oxase/DH_mid-dom_sf"/>
</dbReference>
<dbReference type="Pfam" id="PF00441">
    <property type="entry name" value="Acyl-CoA_dh_1"/>
    <property type="match status" value="1"/>
</dbReference>
<accession>A0A917QVW7</accession>
<dbReference type="InterPro" id="IPR013786">
    <property type="entry name" value="AcylCoA_DH/ox_N"/>
</dbReference>
<comment type="caution">
    <text evidence="10">The sequence shown here is derived from an EMBL/GenBank/DDBJ whole genome shotgun (WGS) entry which is preliminary data.</text>
</comment>
<dbReference type="EMBL" id="BMNT01000005">
    <property type="protein sequence ID" value="GGK70263.1"/>
    <property type="molecule type" value="Genomic_DNA"/>
</dbReference>
<dbReference type="InterPro" id="IPR036250">
    <property type="entry name" value="AcylCo_DH-like_C"/>
</dbReference>
<feature type="domain" description="Acyl-CoA dehydrogenase/oxidase C-terminal" evidence="7">
    <location>
        <begin position="228"/>
        <end position="376"/>
    </location>
</feature>
<organism evidence="10 11">
    <name type="scientific">Sphaerisporangium melleum</name>
    <dbReference type="NCBI Taxonomy" id="321316"/>
    <lineage>
        <taxon>Bacteria</taxon>
        <taxon>Bacillati</taxon>
        <taxon>Actinomycetota</taxon>
        <taxon>Actinomycetes</taxon>
        <taxon>Streptosporangiales</taxon>
        <taxon>Streptosporangiaceae</taxon>
        <taxon>Sphaerisporangium</taxon>
    </lineage>
</organism>
<dbReference type="GO" id="GO:0050660">
    <property type="term" value="F:flavin adenine dinucleotide binding"/>
    <property type="evidence" value="ECO:0007669"/>
    <property type="project" value="InterPro"/>
</dbReference>
<evidence type="ECO:0000256" key="2">
    <source>
        <dbReference type="ARBA" id="ARBA00009347"/>
    </source>
</evidence>
<evidence type="ECO:0000256" key="4">
    <source>
        <dbReference type="ARBA" id="ARBA00022827"/>
    </source>
</evidence>
<feature type="domain" description="Acyl-CoA oxidase/dehydrogenase middle" evidence="8">
    <location>
        <begin position="122"/>
        <end position="216"/>
    </location>
</feature>
<comment type="cofactor">
    <cofactor evidence="1 6">
        <name>FAD</name>
        <dbReference type="ChEBI" id="CHEBI:57692"/>
    </cofactor>
</comment>
<dbReference type="InterPro" id="IPR006091">
    <property type="entry name" value="Acyl-CoA_Oxase/DH_mid-dom"/>
</dbReference>
<dbReference type="Pfam" id="PF02771">
    <property type="entry name" value="Acyl-CoA_dh_N"/>
    <property type="match status" value="1"/>
</dbReference>
<protein>
    <submittedName>
        <fullName evidence="10">Acyl-CoA dehydrogenase</fullName>
    </submittedName>
</protein>
<evidence type="ECO:0000313" key="11">
    <source>
        <dbReference type="Proteomes" id="UP000645217"/>
    </source>
</evidence>
<keyword evidence="5 6" id="KW-0560">Oxidoreductase</keyword>
<dbReference type="InterPro" id="IPR006089">
    <property type="entry name" value="Acyl-CoA_DH_CS"/>
</dbReference>
<evidence type="ECO:0000259" key="9">
    <source>
        <dbReference type="Pfam" id="PF02771"/>
    </source>
</evidence>
<keyword evidence="11" id="KW-1185">Reference proteome</keyword>
<gene>
    <name evidence="10" type="ORF">GCM10007964_11540</name>
</gene>
<sequence length="378" mass="40535">MRLVDFAWDDDRQRRYELIWKETSTWPAVEAGHFGRGEWARCARLGLTGLSVPAEYGGGGLDFLGTARTVEAFGRGCPDMGLVFGAMAHLFACAMPIAEHGGAQARERLLPGLCSGALIGANAITEEGAGSDVTALSARAVRDGEHYVISGVKSFVSNAPVADVFLVYAKTQPAFGHLGVSAFAVTRDTPGLSVGEPFDKVGLDSCPAAEIRLDECRVPAAQLLGREGQGAAIFQSSMRWERTCLFAAYLGRMQRLLDRCVSHAVGRRQFGRRIADNQAVSHRLARARLRLEAARLLLWQACWRLDQGEPAVLDVAMAKLAISEGAVEAGLDAMRILAGAGVRADGGVERELRDALPATVFSGTSEIQLEQIAKELGL</sequence>
<comment type="similarity">
    <text evidence="2 6">Belongs to the acyl-CoA dehydrogenase family.</text>
</comment>
<keyword evidence="4 6" id="KW-0274">FAD</keyword>
<dbReference type="Gene3D" id="2.40.110.10">
    <property type="entry name" value="Butyryl-CoA Dehydrogenase, subunit A, domain 2"/>
    <property type="match status" value="1"/>
</dbReference>
<dbReference type="AlphaFoldDB" id="A0A917QVW7"/>
<feature type="domain" description="Acyl-CoA dehydrogenase/oxidase N-terminal" evidence="9">
    <location>
        <begin position="30"/>
        <end position="116"/>
    </location>
</feature>
<dbReference type="Gene3D" id="1.20.140.10">
    <property type="entry name" value="Butyryl-CoA Dehydrogenase, subunit A, domain 3"/>
    <property type="match status" value="1"/>
</dbReference>
<dbReference type="PANTHER" id="PTHR43884:SF12">
    <property type="entry name" value="ISOVALERYL-COA DEHYDROGENASE, MITOCHONDRIAL-RELATED"/>
    <property type="match status" value="1"/>
</dbReference>
<dbReference type="GO" id="GO:0003995">
    <property type="term" value="F:acyl-CoA dehydrogenase activity"/>
    <property type="evidence" value="ECO:0007669"/>
    <property type="project" value="InterPro"/>
</dbReference>
<dbReference type="FunFam" id="2.40.110.10:FF:000002">
    <property type="entry name" value="Acyl-CoA dehydrogenase fadE12"/>
    <property type="match status" value="1"/>
</dbReference>
<dbReference type="Pfam" id="PF02770">
    <property type="entry name" value="Acyl-CoA_dh_M"/>
    <property type="match status" value="1"/>
</dbReference>
<evidence type="ECO:0000259" key="7">
    <source>
        <dbReference type="Pfam" id="PF00441"/>
    </source>
</evidence>
<proteinExistence type="inferred from homology"/>
<evidence type="ECO:0000256" key="3">
    <source>
        <dbReference type="ARBA" id="ARBA00022630"/>
    </source>
</evidence>
<evidence type="ECO:0000256" key="6">
    <source>
        <dbReference type="RuleBase" id="RU362125"/>
    </source>
</evidence>
<dbReference type="PIRSF" id="PIRSF016578">
    <property type="entry name" value="HsaA"/>
    <property type="match status" value="1"/>
</dbReference>
<dbReference type="SUPFAM" id="SSF56645">
    <property type="entry name" value="Acyl-CoA dehydrogenase NM domain-like"/>
    <property type="match status" value="1"/>
</dbReference>
<name>A0A917QVW7_9ACTN</name>
<dbReference type="Proteomes" id="UP000645217">
    <property type="component" value="Unassembled WGS sequence"/>
</dbReference>
<evidence type="ECO:0000256" key="1">
    <source>
        <dbReference type="ARBA" id="ARBA00001974"/>
    </source>
</evidence>
<reference evidence="10" key="1">
    <citation type="journal article" date="2014" name="Int. J. Syst. Evol. Microbiol.">
        <title>Complete genome sequence of Corynebacterium casei LMG S-19264T (=DSM 44701T), isolated from a smear-ripened cheese.</title>
        <authorList>
            <consortium name="US DOE Joint Genome Institute (JGI-PGF)"/>
            <person name="Walter F."/>
            <person name="Albersmeier A."/>
            <person name="Kalinowski J."/>
            <person name="Ruckert C."/>
        </authorList>
    </citation>
    <scope>NUCLEOTIDE SEQUENCE</scope>
    <source>
        <strain evidence="10">JCM 13064</strain>
    </source>
</reference>
<evidence type="ECO:0000313" key="10">
    <source>
        <dbReference type="EMBL" id="GGK70263.1"/>
    </source>
</evidence>
<dbReference type="PROSITE" id="PS00072">
    <property type="entry name" value="ACYL_COA_DH_1"/>
    <property type="match status" value="1"/>
</dbReference>
<keyword evidence="3 6" id="KW-0285">Flavoprotein</keyword>